<dbReference type="OrthoDB" id="9766019at2"/>
<dbReference type="Gene3D" id="2.60.34.10">
    <property type="entry name" value="Substrate Binding Domain Of DNAk, Chain A, domain 1"/>
    <property type="match status" value="1"/>
</dbReference>
<dbReference type="PROSITE" id="PS00297">
    <property type="entry name" value="HSP70_1"/>
    <property type="match status" value="1"/>
</dbReference>
<dbReference type="SUPFAM" id="SSF100934">
    <property type="entry name" value="Heat shock protein 70kD (HSP70), C-terminal subdomain"/>
    <property type="match status" value="1"/>
</dbReference>
<dbReference type="SUPFAM" id="SSF53067">
    <property type="entry name" value="Actin-like ATPase domain"/>
    <property type="match status" value="2"/>
</dbReference>
<dbReference type="Proteomes" id="UP000242317">
    <property type="component" value="Unassembled WGS sequence"/>
</dbReference>
<keyword evidence="7" id="KW-0175">Coiled coil</keyword>
<dbReference type="InterPro" id="IPR043129">
    <property type="entry name" value="ATPase_NBD"/>
</dbReference>
<protein>
    <recommendedName>
        <fullName evidence="5">Chaperone protein HscA homolog</fullName>
    </recommendedName>
</protein>
<dbReference type="InterPro" id="IPR029048">
    <property type="entry name" value="HSP70_C_sf"/>
</dbReference>
<dbReference type="Pfam" id="PF00012">
    <property type="entry name" value="HSP70"/>
    <property type="match status" value="1"/>
</dbReference>
<dbReference type="Gene3D" id="3.30.420.40">
    <property type="match status" value="2"/>
</dbReference>
<dbReference type="Gene3D" id="1.20.1270.10">
    <property type="match status" value="1"/>
</dbReference>
<feature type="coiled-coil region" evidence="7">
    <location>
        <begin position="527"/>
        <end position="561"/>
    </location>
</feature>
<dbReference type="GO" id="GO:0016226">
    <property type="term" value="P:iron-sulfur cluster assembly"/>
    <property type="evidence" value="ECO:0007669"/>
    <property type="project" value="InterPro"/>
</dbReference>
<dbReference type="GO" id="GO:0140662">
    <property type="term" value="F:ATP-dependent protein folding chaperone"/>
    <property type="evidence" value="ECO:0007669"/>
    <property type="project" value="InterPro"/>
</dbReference>
<dbReference type="InterPro" id="IPR029047">
    <property type="entry name" value="HSP70_peptide-bd_sf"/>
</dbReference>
<comment type="similarity">
    <text evidence="1 5 6">Belongs to the heat shock protein 70 family.</text>
</comment>
<keyword evidence="3 5" id="KW-0067">ATP-binding</keyword>
<evidence type="ECO:0000256" key="3">
    <source>
        <dbReference type="ARBA" id="ARBA00022840"/>
    </source>
</evidence>
<dbReference type="GO" id="GO:0005524">
    <property type="term" value="F:ATP binding"/>
    <property type="evidence" value="ECO:0007669"/>
    <property type="project" value="UniProtKB-KW"/>
</dbReference>
<dbReference type="GO" id="GO:0051082">
    <property type="term" value="F:unfolded protein binding"/>
    <property type="evidence" value="ECO:0007669"/>
    <property type="project" value="InterPro"/>
</dbReference>
<dbReference type="InterPro" id="IPR010236">
    <property type="entry name" value="ISC_FeS_clus_asmbl_HscA"/>
</dbReference>
<organism evidence="8 9">
    <name type="scientific">Acinetobacter marinus</name>
    <dbReference type="NCBI Taxonomy" id="281375"/>
    <lineage>
        <taxon>Bacteria</taxon>
        <taxon>Pseudomonadati</taxon>
        <taxon>Pseudomonadota</taxon>
        <taxon>Gammaproteobacteria</taxon>
        <taxon>Moraxellales</taxon>
        <taxon>Moraxellaceae</taxon>
        <taxon>Acinetobacter</taxon>
    </lineage>
</organism>
<evidence type="ECO:0000256" key="5">
    <source>
        <dbReference type="HAMAP-Rule" id="MF_00679"/>
    </source>
</evidence>
<gene>
    <name evidence="5" type="primary">hscA</name>
    <name evidence="8" type="ORF">SAMN05421749_10139</name>
</gene>
<comment type="function">
    <text evidence="5">Chaperone involved in the maturation of iron-sulfur cluster-containing proteins. Has a low intrinsic ATPase activity which is markedly stimulated by HscB.</text>
</comment>
<dbReference type="Gene3D" id="3.90.640.10">
    <property type="entry name" value="Actin, Chain A, domain 4"/>
    <property type="match status" value="1"/>
</dbReference>
<evidence type="ECO:0000256" key="1">
    <source>
        <dbReference type="ARBA" id="ARBA00007381"/>
    </source>
</evidence>
<evidence type="ECO:0000313" key="8">
    <source>
        <dbReference type="EMBL" id="SDB81940.1"/>
    </source>
</evidence>
<dbReference type="NCBIfam" id="NF003520">
    <property type="entry name" value="PRK05183.1"/>
    <property type="match status" value="1"/>
</dbReference>
<keyword evidence="2 5" id="KW-0547">Nucleotide-binding</keyword>
<keyword evidence="9" id="KW-1185">Reference proteome</keyword>
<evidence type="ECO:0000313" key="9">
    <source>
        <dbReference type="Proteomes" id="UP000242317"/>
    </source>
</evidence>
<dbReference type="FunFam" id="3.30.420.40:FF:000046">
    <property type="entry name" value="Chaperone protein HscA"/>
    <property type="match status" value="1"/>
</dbReference>
<dbReference type="InterPro" id="IPR013126">
    <property type="entry name" value="Hsp_70_fam"/>
</dbReference>
<dbReference type="PANTHER" id="PTHR19375">
    <property type="entry name" value="HEAT SHOCK PROTEIN 70KDA"/>
    <property type="match status" value="1"/>
</dbReference>
<reference evidence="9" key="1">
    <citation type="submission" date="2016-09" db="EMBL/GenBank/DDBJ databases">
        <authorList>
            <person name="Varghese N."/>
            <person name="Submissions S."/>
        </authorList>
    </citation>
    <scope>NUCLEOTIDE SEQUENCE [LARGE SCALE GENOMIC DNA]</scope>
    <source>
        <strain evidence="9">ANC 3699</strain>
    </source>
</reference>
<dbReference type="SUPFAM" id="SSF100920">
    <property type="entry name" value="Heat shock protein 70kD (HSP70), peptide-binding domain"/>
    <property type="match status" value="1"/>
</dbReference>
<sequence>MALLQIAEPGQSSNPHEHRIGIGIDLGTTNSLVATVRSGVPKILQDQHDHTLLPSIVHYGKDENGQAQVTVGHDAKASIATDPANTIVSVKRFMGRSKADIRFQHPYELVGSDQDMPTFVTAHGNQSPVEISAQILTALKNRADLHLEHEINGAVITVPAYFDEAQRQATRDAAKLAGLNVLRLLNEPTAAAIAYGLDQNSQIVEDQNFAIYDLGGGTFDMSILRFSKGVFEVLATGGHTAMGGDDIDRLLVKFLKTKFEIAELSNQQHAQLVQITKSAKETLTTEMQVDIQFDIEAQTFQTTLTQAELATVIQPVADRTLQVCQRVLRDAKLKVADVNAIILVGGSTRSMAIQDAVAKFFEQTPLCSINPDEVVALGAAITANQLVGNSKDGTLLLDVTPLSLGLETMGGLVERVIPRNSPIPVARKQEFTTYQDGQTAMLIHVVQGERDMVEHCRSLGKFELRGIPAMTAGAARIEVTFQVDADGLLNVSALETTSNVKANITIKPSYGLSSSDTERLLLEGFQHAEQDKQLRHLNELKVEAQRELEALKQALIQDQSLLEPSQQQSLHEAVAILEKTLQTDDASAIEQAVESLKVHSDAFAAMRMNQHIDHALKGTRLDDWSNSTNTSSSNQSKE</sequence>
<dbReference type="RefSeq" id="WP_092614313.1">
    <property type="nucleotide sequence ID" value="NZ_FMYK01000001.1"/>
</dbReference>
<accession>A0A1G6GJ34</accession>
<proteinExistence type="inferred from homology"/>
<dbReference type="HAMAP" id="MF_00679">
    <property type="entry name" value="HscA"/>
    <property type="match status" value="1"/>
</dbReference>
<evidence type="ECO:0000256" key="4">
    <source>
        <dbReference type="ARBA" id="ARBA00023186"/>
    </source>
</evidence>
<dbReference type="InterPro" id="IPR018181">
    <property type="entry name" value="Heat_shock_70_CS"/>
</dbReference>
<evidence type="ECO:0000256" key="7">
    <source>
        <dbReference type="SAM" id="Coils"/>
    </source>
</evidence>
<dbReference type="NCBIfam" id="TIGR01991">
    <property type="entry name" value="HscA"/>
    <property type="match status" value="1"/>
</dbReference>
<keyword evidence="4 5" id="KW-0143">Chaperone</keyword>
<dbReference type="PRINTS" id="PR00301">
    <property type="entry name" value="HEATSHOCK70"/>
</dbReference>
<dbReference type="GO" id="GO:0016887">
    <property type="term" value="F:ATP hydrolysis activity"/>
    <property type="evidence" value="ECO:0007669"/>
    <property type="project" value="UniProtKB-UniRule"/>
</dbReference>
<dbReference type="EMBL" id="FMYK01000001">
    <property type="protein sequence ID" value="SDB81940.1"/>
    <property type="molecule type" value="Genomic_DNA"/>
</dbReference>
<dbReference type="PROSITE" id="PS00329">
    <property type="entry name" value="HSP70_2"/>
    <property type="match status" value="1"/>
</dbReference>
<name>A0A1G6GJ34_9GAMM</name>
<dbReference type="AlphaFoldDB" id="A0A1G6GJ34"/>
<evidence type="ECO:0000256" key="2">
    <source>
        <dbReference type="ARBA" id="ARBA00022741"/>
    </source>
</evidence>
<evidence type="ECO:0000256" key="6">
    <source>
        <dbReference type="RuleBase" id="RU003322"/>
    </source>
</evidence>